<dbReference type="Pfam" id="PF07254">
    <property type="entry name" value="Cpta_toxin"/>
    <property type="match status" value="1"/>
</dbReference>
<evidence type="ECO:0000313" key="2">
    <source>
        <dbReference type="Proteomes" id="UP001629953"/>
    </source>
</evidence>
<dbReference type="Proteomes" id="UP001629953">
    <property type="component" value="Unassembled WGS sequence"/>
</dbReference>
<dbReference type="RefSeq" id="WP_408623994.1">
    <property type="nucleotide sequence ID" value="NZ_JBEQCT010000005.1"/>
</dbReference>
<accession>A0ABW9G7T2</accession>
<evidence type="ECO:0000313" key="1">
    <source>
        <dbReference type="EMBL" id="MFM2485747.1"/>
    </source>
</evidence>
<reference evidence="1 2" key="1">
    <citation type="journal article" date="2013" name="Int. J. Syst. Evol. Microbiol.">
        <title>Celerinatantimonas yamalensis sp. nov., a cold-adapted diazotrophic bacterium from a cold permafrost brine.</title>
        <authorList>
            <person name="Shcherbakova V."/>
            <person name="Chuvilskaya N."/>
            <person name="Rivkina E."/>
            <person name="Demidov N."/>
            <person name="Uchaeva V."/>
            <person name="Suetin S."/>
            <person name="Suzina N."/>
            <person name="Gilichinsky D."/>
        </authorList>
    </citation>
    <scope>NUCLEOTIDE SEQUENCE [LARGE SCALE GENOMIC DNA]</scope>
    <source>
        <strain evidence="1 2">C7</strain>
    </source>
</reference>
<gene>
    <name evidence="1" type="ORF">ABUE30_11880</name>
</gene>
<proteinExistence type="predicted"/>
<dbReference type="EMBL" id="JBEQCT010000005">
    <property type="protein sequence ID" value="MFM2485747.1"/>
    <property type="molecule type" value="Genomic_DNA"/>
</dbReference>
<organism evidence="1 2">
    <name type="scientific">Celerinatantimonas yamalensis</name>
    <dbReference type="NCBI Taxonomy" id="559956"/>
    <lineage>
        <taxon>Bacteria</taxon>
        <taxon>Pseudomonadati</taxon>
        <taxon>Pseudomonadota</taxon>
        <taxon>Gammaproteobacteria</taxon>
        <taxon>Celerinatantimonadaceae</taxon>
        <taxon>Celerinatantimonas</taxon>
    </lineage>
</organism>
<name>A0ABW9G7T2_9GAMM</name>
<dbReference type="InterPro" id="IPR009883">
    <property type="entry name" value="YgfX"/>
</dbReference>
<sequence>MLSLVTTSSHIRVKSSRIARCVLIVGTVGLMVGIYIERCPWIDLWLIGWAAYLLWQQIAHVPTSVILQGPWLNIEQRWYRLEPGSQVGTGFCWLKLSYNGERRCFLMIHDMLEQTSYRHLCLVLRCL</sequence>
<keyword evidence="2" id="KW-1185">Reference proteome</keyword>
<comment type="caution">
    <text evidence="1">The sequence shown here is derived from an EMBL/GenBank/DDBJ whole genome shotgun (WGS) entry which is preliminary data.</text>
</comment>
<protein>
    <submittedName>
        <fullName evidence="1">Protein YgfX</fullName>
    </submittedName>
</protein>